<dbReference type="Pfam" id="PF00501">
    <property type="entry name" value="AMP-binding"/>
    <property type="match status" value="2"/>
</dbReference>
<proteinExistence type="predicted"/>
<dbReference type="InterPro" id="IPR050237">
    <property type="entry name" value="ATP-dep_AMP-bd_enzyme"/>
</dbReference>
<dbReference type="InterPro" id="IPR000873">
    <property type="entry name" value="AMP-dep_synth/lig_dom"/>
</dbReference>
<evidence type="ECO:0000313" key="4">
    <source>
        <dbReference type="Proteomes" id="UP000478148"/>
    </source>
</evidence>
<dbReference type="Gene3D" id="3.40.50.980">
    <property type="match status" value="1"/>
</dbReference>
<dbReference type="SUPFAM" id="SSF56801">
    <property type="entry name" value="Acetyl-CoA synthetase-like"/>
    <property type="match status" value="1"/>
</dbReference>
<reference evidence="3 4" key="1">
    <citation type="submission" date="2020-02" db="EMBL/GenBank/DDBJ databases">
        <title>Draft Genome Sequence of Verrucosispora sp. Strain CWR15, Isolated from Gulf of Mexico Sponge.</title>
        <authorList>
            <person name="Kennedy S.J."/>
            <person name="Cella E."/>
            <person name="Azarian T."/>
            <person name="Baker B.J."/>
            <person name="Shaw L.N."/>
        </authorList>
    </citation>
    <scope>NUCLEOTIDE SEQUENCE [LARGE SCALE GENOMIC DNA]</scope>
    <source>
        <strain evidence="3 4">CWR15</strain>
    </source>
</reference>
<name>A0A6M1L325_9ACTN</name>
<dbReference type="InterPro" id="IPR042099">
    <property type="entry name" value="ANL_N_sf"/>
</dbReference>
<dbReference type="Proteomes" id="UP000478148">
    <property type="component" value="Unassembled WGS sequence"/>
</dbReference>
<dbReference type="EMBL" id="SAIY01000003">
    <property type="protein sequence ID" value="NGM13131.1"/>
    <property type="molecule type" value="Genomic_DNA"/>
</dbReference>
<feature type="domain" description="AMP-dependent synthetase/ligase" evidence="2">
    <location>
        <begin position="13"/>
        <end position="94"/>
    </location>
</feature>
<sequence>MTALSPATVLAGSADRHADTVAVIDGRVRVTYAELWLEARCYGAGLRAAGVRGGDAVALLAPNVVDFPRVYFGALAAGAVAVPVGVPVGPQAVQLAREARLLVCHTSHLAAGRRISARAGVPLLTVGPSRGPSDVPRLEDLGDVPPGRTGGFADTDLDPAGRTEVDPDDTDVVLGCLPLGGRFGQAITLTGTFRAGATLVLLGRFTGPAALDLMLREQVTVFHGTSAMYAALLDAARGRDSLPRLRRWVSRAPLPPSLRQRFTSTFDTVVHVAEGERDSSGRPDASTGRGRTARRLRSRRLGCRGGRHRRGPGG</sequence>
<feature type="region of interest" description="Disordered" evidence="1">
    <location>
        <begin position="130"/>
        <end position="165"/>
    </location>
</feature>
<evidence type="ECO:0000313" key="3">
    <source>
        <dbReference type="EMBL" id="NGM13131.1"/>
    </source>
</evidence>
<accession>A0A6M1L325</accession>
<feature type="domain" description="AMP-dependent synthetase/ligase" evidence="2">
    <location>
        <begin position="168"/>
        <end position="271"/>
    </location>
</feature>
<evidence type="ECO:0000256" key="1">
    <source>
        <dbReference type="SAM" id="MobiDB-lite"/>
    </source>
</evidence>
<keyword evidence="3" id="KW-0436">Ligase</keyword>
<protein>
    <submittedName>
        <fullName evidence="3">Long-chain fatty acid--CoA ligase</fullName>
    </submittedName>
</protein>
<dbReference type="AlphaFoldDB" id="A0A6M1L325"/>
<dbReference type="GO" id="GO:0016874">
    <property type="term" value="F:ligase activity"/>
    <property type="evidence" value="ECO:0007669"/>
    <property type="project" value="UniProtKB-KW"/>
</dbReference>
<dbReference type="PANTHER" id="PTHR43767:SF12">
    <property type="entry name" value="AMP-DEPENDENT SYNTHETASE AND LIGASE"/>
    <property type="match status" value="1"/>
</dbReference>
<dbReference type="Gene3D" id="3.40.50.12780">
    <property type="entry name" value="N-terminal domain of ligase-like"/>
    <property type="match status" value="1"/>
</dbReference>
<keyword evidence="4" id="KW-1185">Reference proteome</keyword>
<gene>
    <name evidence="3" type="ORF">ENC19_10875</name>
</gene>
<evidence type="ECO:0000259" key="2">
    <source>
        <dbReference type="Pfam" id="PF00501"/>
    </source>
</evidence>
<organism evidence="3 4">
    <name type="scientific">Verrucosispora sioxanthis</name>
    <dbReference type="NCBI Taxonomy" id="2499994"/>
    <lineage>
        <taxon>Bacteria</taxon>
        <taxon>Bacillati</taxon>
        <taxon>Actinomycetota</taxon>
        <taxon>Actinomycetes</taxon>
        <taxon>Micromonosporales</taxon>
        <taxon>Micromonosporaceae</taxon>
        <taxon>Micromonospora</taxon>
    </lineage>
</organism>
<dbReference type="RefSeq" id="WP_164447062.1">
    <property type="nucleotide sequence ID" value="NZ_SAIY01000003.1"/>
</dbReference>
<comment type="caution">
    <text evidence="3">The sequence shown here is derived from an EMBL/GenBank/DDBJ whole genome shotgun (WGS) entry which is preliminary data.</text>
</comment>
<feature type="region of interest" description="Disordered" evidence="1">
    <location>
        <begin position="273"/>
        <end position="314"/>
    </location>
</feature>
<feature type="compositionally biased region" description="Basic residues" evidence="1">
    <location>
        <begin position="291"/>
        <end position="314"/>
    </location>
</feature>
<dbReference type="PANTHER" id="PTHR43767">
    <property type="entry name" value="LONG-CHAIN-FATTY-ACID--COA LIGASE"/>
    <property type="match status" value="1"/>
</dbReference>